<feature type="compositionally biased region" description="Low complexity" evidence="1">
    <location>
        <begin position="21"/>
        <end position="46"/>
    </location>
</feature>
<evidence type="ECO:0000313" key="3">
    <source>
        <dbReference type="Proteomes" id="UP000313359"/>
    </source>
</evidence>
<dbReference type="AlphaFoldDB" id="A0A5C2S122"/>
<dbReference type="OrthoDB" id="2628807at2759"/>
<protein>
    <submittedName>
        <fullName evidence="2">Uncharacterized protein</fullName>
    </submittedName>
</protein>
<feature type="region of interest" description="Disordered" evidence="1">
    <location>
        <begin position="1"/>
        <end position="50"/>
    </location>
</feature>
<keyword evidence="3" id="KW-1185">Reference proteome</keyword>
<gene>
    <name evidence="2" type="ORF">L227DRAFT_587771</name>
</gene>
<reference evidence="2" key="1">
    <citation type="journal article" date="2018" name="Genome Biol. Evol.">
        <title>Genomics and development of Lentinus tigrinus, a white-rot wood-decaying mushroom with dimorphic fruiting bodies.</title>
        <authorList>
            <person name="Wu B."/>
            <person name="Xu Z."/>
            <person name="Knudson A."/>
            <person name="Carlson A."/>
            <person name="Chen N."/>
            <person name="Kovaka S."/>
            <person name="LaButti K."/>
            <person name="Lipzen A."/>
            <person name="Pennachio C."/>
            <person name="Riley R."/>
            <person name="Schakwitz W."/>
            <person name="Umezawa K."/>
            <person name="Ohm R.A."/>
            <person name="Grigoriev I.V."/>
            <person name="Nagy L.G."/>
            <person name="Gibbons J."/>
            <person name="Hibbett D."/>
        </authorList>
    </citation>
    <scope>NUCLEOTIDE SEQUENCE [LARGE SCALE GENOMIC DNA]</scope>
    <source>
        <strain evidence="2">ALCF2SS1-6</strain>
    </source>
</reference>
<accession>A0A5C2S122</accession>
<dbReference type="Proteomes" id="UP000313359">
    <property type="component" value="Unassembled WGS sequence"/>
</dbReference>
<organism evidence="2 3">
    <name type="scientific">Lentinus tigrinus ALCF2SS1-6</name>
    <dbReference type="NCBI Taxonomy" id="1328759"/>
    <lineage>
        <taxon>Eukaryota</taxon>
        <taxon>Fungi</taxon>
        <taxon>Dikarya</taxon>
        <taxon>Basidiomycota</taxon>
        <taxon>Agaricomycotina</taxon>
        <taxon>Agaricomycetes</taxon>
        <taxon>Polyporales</taxon>
        <taxon>Polyporaceae</taxon>
        <taxon>Lentinus</taxon>
    </lineage>
</organism>
<dbReference type="EMBL" id="ML122283">
    <property type="protein sequence ID" value="RPD57155.1"/>
    <property type="molecule type" value="Genomic_DNA"/>
</dbReference>
<proteinExistence type="predicted"/>
<sequence>MPASKPYHRPTTSNSLLFAEQSGSGSVASSSRLSASSSTPSPAQSTKRTMRDVCLSHIRKRFPPLKPRHDFDILALGDDRYKGSEEDIYASLDQELSSQVYQGVVTGVSDVFYHFILPLMFSQLKPAPGDVHVFIRPIPHSRDSIRLFPGSPALKEYCMDFVTTASGQPVNSPFKFELWSVGTSSGRHAGVRLRSLESSLGCPLKDILSGEEKFVLTDGMPVRFTVPIRLDYSDTSDVDVDELDFPRHVA</sequence>
<name>A0A5C2S122_9APHY</name>
<evidence type="ECO:0000256" key="1">
    <source>
        <dbReference type="SAM" id="MobiDB-lite"/>
    </source>
</evidence>
<evidence type="ECO:0000313" key="2">
    <source>
        <dbReference type="EMBL" id="RPD57155.1"/>
    </source>
</evidence>